<name>A0A7H8NEG5_9ACTN</name>
<feature type="region of interest" description="Disordered" evidence="1">
    <location>
        <begin position="105"/>
        <end position="125"/>
    </location>
</feature>
<proteinExistence type="predicted"/>
<reference evidence="2 3" key="1">
    <citation type="submission" date="2020-06" db="EMBL/GenBank/DDBJ databases">
        <title>Genome mining for natural products.</title>
        <authorList>
            <person name="Zhang B."/>
            <person name="Shi J."/>
            <person name="Ge H."/>
        </authorList>
    </citation>
    <scope>NUCLEOTIDE SEQUENCE [LARGE SCALE GENOMIC DNA]</scope>
    <source>
        <strain evidence="2 3">NA00687</strain>
    </source>
</reference>
<feature type="compositionally biased region" description="Basic and acidic residues" evidence="1">
    <location>
        <begin position="105"/>
        <end position="114"/>
    </location>
</feature>
<organism evidence="2 3">
    <name type="scientific">Streptomyces buecherae</name>
    <dbReference type="NCBI Taxonomy" id="2763006"/>
    <lineage>
        <taxon>Bacteria</taxon>
        <taxon>Bacillati</taxon>
        <taxon>Actinomycetota</taxon>
        <taxon>Actinomycetes</taxon>
        <taxon>Kitasatosporales</taxon>
        <taxon>Streptomycetaceae</taxon>
        <taxon>Streptomyces</taxon>
    </lineage>
</organism>
<accession>A0A7H8NEG5</accession>
<dbReference type="RefSeq" id="WP_176164552.1">
    <property type="nucleotide sequence ID" value="NZ_CP054929.1"/>
</dbReference>
<evidence type="ECO:0000313" key="2">
    <source>
        <dbReference type="EMBL" id="QKW52842.1"/>
    </source>
</evidence>
<dbReference type="Proteomes" id="UP000509303">
    <property type="component" value="Chromosome"/>
</dbReference>
<sequence length="253" mass="27408">MTSDDPTEMVRERMWVERPAGTRLSQSRTPGGYSPLVRGDATRHLETHVTLYPDTADGEDEGERESSGTVLKVAIGVAVGIAGTLAVVKAAPIVKRRLNDLRSKWRRNSEKDTPEGQTAPTDLSTWDGTAAGFSHEVDIALGDHSTSMTSAEAQKRLLALLAAAAFIADQVRTLSHARIEEDDAAPELRSALEKLTATQVTDSINRALEADSSLLDEEASAAFMEIFGGGRFVEGRYVPLRHERVREALRVGG</sequence>
<dbReference type="EMBL" id="CP054929">
    <property type="protein sequence ID" value="QKW52842.1"/>
    <property type="molecule type" value="Genomic_DNA"/>
</dbReference>
<feature type="region of interest" description="Disordered" evidence="1">
    <location>
        <begin position="18"/>
        <end position="39"/>
    </location>
</feature>
<evidence type="ECO:0000256" key="1">
    <source>
        <dbReference type="SAM" id="MobiDB-lite"/>
    </source>
</evidence>
<dbReference type="AlphaFoldDB" id="A0A7H8NEG5"/>
<gene>
    <name evidence="2" type="ORF">HUT08_28580</name>
</gene>
<evidence type="ECO:0000313" key="3">
    <source>
        <dbReference type="Proteomes" id="UP000509303"/>
    </source>
</evidence>
<keyword evidence="3" id="KW-1185">Reference proteome</keyword>
<protein>
    <submittedName>
        <fullName evidence="2">Uncharacterized protein</fullName>
    </submittedName>
</protein>
<feature type="compositionally biased region" description="Polar residues" evidence="1">
    <location>
        <begin position="115"/>
        <end position="125"/>
    </location>
</feature>